<dbReference type="EMBL" id="JAACJK010000002">
    <property type="protein sequence ID" value="KAF5341071.1"/>
    <property type="molecule type" value="Genomic_DNA"/>
</dbReference>
<evidence type="ECO:0000256" key="1">
    <source>
        <dbReference type="SAM" id="MobiDB-lite"/>
    </source>
</evidence>
<comment type="caution">
    <text evidence="2">The sequence shown here is derived from an EMBL/GenBank/DDBJ whole genome shotgun (WGS) entry which is preliminary data.</text>
</comment>
<dbReference type="AlphaFoldDB" id="A0A8H5CHA1"/>
<reference evidence="2 3" key="1">
    <citation type="journal article" date="2020" name="ISME J.">
        <title>Uncovering the hidden diversity of litter-decomposition mechanisms in mushroom-forming fungi.</title>
        <authorList>
            <person name="Floudas D."/>
            <person name="Bentzer J."/>
            <person name="Ahren D."/>
            <person name="Johansson T."/>
            <person name="Persson P."/>
            <person name="Tunlid A."/>
        </authorList>
    </citation>
    <scope>NUCLEOTIDE SEQUENCE [LARGE SCALE GENOMIC DNA]</scope>
    <source>
        <strain evidence="2 3">CBS 175.51</strain>
    </source>
</reference>
<evidence type="ECO:0000313" key="2">
    <source>
        <dbReference type="EMBL" id="KAF5341071.1"/>
    </source>
</evidence>
<name>A0A8H5CHA1_9AGAR</name>
<evidence type="ECO:0000313" key="3">
    <source>
        <dbReference type="Proteomes" id="UP000541558"/>
    </source>
</evidence>
<sequence length="81" mass="9124">MTAHPVSVATLGSTDLNVLSAARGRLGTSVGRLILRGKLETMLEEVEEEDDEEEDEDEEEEDEKEEEEEEEAEEEEEKSNV</sequence>
<gene>
    <name evidence="2" type="ORF">D9611_005975</name>
</gene>
<organism evidence="2 3">
    <name type="scientific">Ephemerocybe angulata</name>
    <dbReference type="NCBI Taxonomy" id="980116"/>
    <lineage>
        <taxon>Eukaryota</taxon>
        <taxon>Fungi</taxon>
        <taxon>Dikarya</taxon>
        <taxon>Basidiomycota</taxon>
        <taxon>Agaricomycotina</taxon>
        <taxon>Agaricomycetes</taxon>
        <taxon>Agaricomycetidae</taxon>
        <taxon>Agaricales</taxon>
        <taxon>Agaricineae</taxon>
        <taxon>Psathyrellaceae</taxon>
        <taxon>Ephemerocybe</taxon>
    </lineage>
</organism>
<dbReference type="Proteomes" id="UP000541558">
    <property type="component" value="Unassembled WGS sequence"/>
</dbReference>
<feature type="region of interest" description="Disordered" evidence="1">
    <location>
        <begin position="41"/>
        <end position="81"/>
    </location>
</feature>
<feature type="compositionally biased region" description="Acidic residues" evidence="1">
    <location>
        <begin position="42"/>
        <end position="81"/>
    </location>
</feature>
<proteinExistence type="predicted"/>
<accession>A0A8H5CHA1</accession>
<keyword evidence="3" id="KW-1185">Reference proteome</keyword>
<protein>
    <submittedName>
        <fullName evidence="2">Uncharacterized protein</fullName>
    </submittedName>
</protein>